<dbReference type="EMBL" id="DF836319">
    <property type="protein sequence ID" value="GAN02898.1"/>
    <property type="molecule type" value="Genomic_DNA"/>
</dbReference>
<accession>A0A0C9MLY5</accession>
<dbReference type="OrthoDB" id="2286055at2759"/>
<reference evidence="3" key="1">
    <citation type="submission" date="2014-09" db="EMBL/GenBank/DDBJ databases">
        <title>Draft genome sequence of an oleaginous Mucoromycotina fungus Mucor ambiguus NBRC6742.</title>
        <authorList>
            <person name="Takeda I."/>
            <person name="Yamane N."/>
            <person name="Morita T."/>
            <person name="Tamano K."/>
            <person name="Machida M."/>
            <person name="Baker S."/>
            <person name="Koike H."/>
        </authorList>
    </citation>
    <scope>NUCLEOTIDE SEQUENCE</scope>
    <source>
        <strain evidence="3">NBRC 6742</strain>
    </source>
</reference>
<evidence type="ECO:0000256" key="1">
    <source>
        <dbReference type="ARBA" id="ARBA00022737"/>
    </source>
</evidence>
<dbReference type="GO" id="GO:0005886">
    <property type="term" value="C:plasma membrane"/>
    <property type="evidence" value="ECO:0007669"/>
    <property type="project" value="TreeGrafter"/>
</dbReference>
<feature type="transmembrane region" description="Helical" evidence="2">
    <location>
        <begin position="447"/>
        <end position="466"/>
    </location>
</feature>
<keyword evidence="2" id="KW-0472">Membrane</keyword>
<organism evidence="3">
    <name type="scientific">Mucor ambiguus</name>
    <dbReference type="NCBI Taxonomy" id="91626"/>
    <lineage>
        <taxon>Eukaryota</taxon>
        <taxon>Fungi</taxon>
        <taxon>Fungi incertae sedis</taxon>
        <taxon>Mucoromycota</taxon>
        <taxon>Mucoromycotina</taxon>
        <taxon>Mucoromycetes</taxon>
        <taxon>Mucorales</taxon>
        <taxon>Mucorineae</taxon>
        <taxon>Mucoraceae</taxon>
        <taxon>Mucor</taxon>
    </lineage>
</organism>
<feature type="transmembrane region" description="Helical" evidence="2">
    <location>
        <begin position="316"/>
        <end position="339"/>
    </location>
</feature>
<keyword evidence="4" id="KW-1185">Reference proteome</keyword>
<dbReference type="STRING" id="91626.A0A0C9MLY5"/>
<protein>
    <submittedName>
        <fullName evidence="3">Uncharacterized protein</fullName>
    </submittedName>
</protein>
<sequence length="517" mass="59372">MGVGSFSAVADALVFLQDRDETDILKSTCAKLQFLQVDRFHFSYLNGEVVETMNVDTLQKVSGYEFAEFRTGTTNEQIISYNNNWMGKLHYKRTLLSKDLRIAVKAFNQKHGFKPKDQKSELITICVVPLVHFSSYAISPEDSKSRSELVNNNLWCQNNNKQLDFLYKKESDLLRFALKQRRHDLFHQNTSVLEVLLHYKWETAIICFGFSSDVSIFENPAHLAVIISMLISGGLLAYQELHQLLKSRTFKFYDLFDYAALILPAINLYQMLTDKPELYDVGAVTTIVLWIHGILRLRPIEFIGITLETIIKLIETVYKTIFIMLLLIIAFTHAFVVLLSHKDDSYFQEQFSGSINLTKSNLAADNAASYADDSSSNSFQDPVKAFSSLWFFLYGVWDPIKNGEAGDNYMIMFLAILFSFLTVLIFFNLVIALMSSQAEEVRTLGRGIWLSHFAAVIAEIELLWFFKSERTLSRNNPAYVFYVAKKIDVQKQIEMIEDESENLIKKMQVKCSEQKLP</sequence>
<dbReference type="Proteomes" id="UP000053815">
    <property type="component" value="Unassembled WGS sequence"/>
</dbReference>
<proteinExistence type="predicted"/>
<keyword evidence="2" id="KW-0812">Transmembrane</keyword>
<evidence type="ECO:0000256" key="2">
    <source>
        <dbReference type="SAM" id="Phobius"/>
    </source>
</evidence>
<evidence type="ECO:0000313" key="4">
    <source>
        <dbReference type="Proteomes" id="UP000053815"/>
    </source>
</evidence>
<dbReference type="AlphaFoldDB" id="A0A0C9MLY5"/>
<feature type="transmembrane region" description="Helical" evidence="2">
    <location>
        <begin position="409"/>
        <end position="435"/>
    </location>
</feature>
<gene>
    <name evidence="3" type="ORF">MAM1_0030c02348</name>
</gene>
<keyword evidence="1" id="KW-0677">Repeat</keyword>
<dbReference type="GO" id="GO:0098703">
    <property type="term" value="P:calcium ion import across plasma membrane"/>
    <property type="evidence" value="ECO:0007669"/>
    <property type="project" value="TreeGrafter"/>
</dbReference>
<dbReference type="PANTHER" id="PTHR10582:SF2">
    <property type="entry name" value="INACTIVE"/>
    <property type="match status" value="1"/>
</dbReference>
<dbReference type="GO" id="GO:0005216">
    <property type="term" value="F:monoatomic ion channel activity"/>
    <property type="evidence" value="ECO:0007669"/>
    <property type="project" value="InterPro"/>
</dbReference>
<dbReference type="InterPro" id="IPR024862">
    <property type="entry name" value="TRPV"/>
</dbReference>
<dbReference type="PANTHER" id="PTHR10582">
    <property type="entry name" value="TRANSIENT RECEPTOR POTENTIAL ION CHANNEL PROTEIN"/>
    <property type="match status" value="1"/>
</dbReference>
<evidence type="ECO:0000313" key="3">
    <source>
        <dbReference type="EMBL" id="GAN02898.1"/>
    </source>
</evidence>
<keyword evidence="2" id="KW-1133">Transmembrane helix</keyword>
<name>A0A0C9MLY5_9FUNG</name>